<organism evidence="1 2">
    <name type="scientific">Tumebacillus lacus</name>
    <dbReference type="NCBI Taxonomy" id="2995335"/>
    <lineage>
        <taxon>Bacteria</taxon>
        <taxon>Bacillati</taxon>
        <taxon>Bacillota</taxon>
        <taxon>Bacilli</taxon>
        <taxon>Bacillales</taxon>
        <taxon>Alicyclobacillaceae</taxon>
        <taxon>Tumebacillus</taxon>
    </lineage>
</organism>
<dbReference type="EMBL" id="JAPMLT010000004">
    <property type="protein sequence ID" value="MCX7570199.1"/>
    <property type="molecule type" value="Genomic_DNA"/>
</dbReference>
<dbReference type="PIRSF" id="PIRSF016498">
    <property type="entry name" value="UCP016498"/>
    <property type="match status" value="1"/>
</dbReference>
<name>A0ABT3X649_9BACL</name>
<accession>A0ABT3X649</accession>
<reference evidence="1 2" key="1">
    <citation type="submission" date="2022-11" db="EMBL/GenBank/DDBJ databases">
        <title>Study of microbial diversity in lake waters.</title>
        <authorList>
            <person name="Zhang J."/>
        </authorList>
    </citation>
    <scope>NUCLEOTIDE SEQUENCE [LARGE SCALE GENOMIC DNA]</scope>
    <source>
        <strain evidence="1 2">DT12</strain>
    </source>
</reference>
<dbReference type="InterPro" id="IPR018699">
    <property type="entry name" value="DUF2203"/>
</dbReference>
<gene>
    <name evidence="1" type="ORF">OS242_09510</name>
</gene>
<proteinExistence type="predicted"/>
<dbReference type="RefSeq" id="WP_267151451.1">
    <property type="nucleotide sequence ID" value="NZ_JAPMLT010000004.1"/>
</dbReference>
<dbReference type="Proteomes" id="UP001208017">
    <property type="component" value="Unassembled WGS sequence"/>
</dbReference>
<evidence type="ECO:0000313" key="2">
    <source>
        <dbReference type="Proteomes" id="UP001208017"/>
    </source>
</evidence>
<dbReference type="Pfam" id="PF09969">
    <property type="entry name" value="DUF2203"/>
    <property type="match status" value="1"/>
</dbReference>
<sequence>MEKRYFTLAEANSLLPQVAGMILSLQELKREIDAKFLHLQEQKQQSTEIPSDAFFAQEAELEFLVMNANSLLGQLAGLGADLKDIESGLVDFLTLVDGQEALLCWHLGETEITHWHGLYEGFQGRKPIY</sequence>
<comment type="caution">
    <text evidence="1">The sequence shown here is derived from an EMBL/GenBank/DDBJ whole genome shotgun (WGS) entry which is preliminary data.</text>
</comment>
<evidence type="ECO:0000313" key="1">
    <source>
        <dbReference type="EMBL" id="MCX7570199.1"/>
    </source>
</evidence>
<protein>
    <submittedName>
        <fullName evidence="1">DUF2203 domain-containing protein</fullName>
    </submittedName>
</protein>
<keyword evidence="2" id="KW-1185">Reference proteome</keyword>